<dbReference type="OrthoDB" id="7024478at2"/>
<gene>
    <name evidence="1" type="ORF">ALQ84_200015</name>
</gene>
<dbReference type="RefSeq" id="WP_055008419.1">
    <property type="nucleotide sequence ID" value="NZ_LJPW01000053.1"/>
</dbReference>
<proteinExistence type="predicted"/>
<dbReference type="Proteomes" id="UP000278587">
    <property type="component" value="Unassembled WGS sequence"/>
</dbReference>
<sequence length="149" mass="16687">MQTYKYYPKNPPTFGTVLLTSYGLFAHVNEILLSHIADVLRICKEVTDGFDDEKHHLRALMLMIADVPEEPLLNTSAAHKGSIIAYNSLGYLLSCGSIGENAKRIIQTGNSVFLVELNGTIDNPTVDLKVFNSWPQYQKFLRPILSMQS</sequence>
<dbReference type="EMBL" id="RBOC01000056">
    <property type="protein sequence ID" value="RMM11929.1"/>
    <property type="molecule type" value="Genomic_DNA"/>
</dbReference>
<organism evidence="1 2">
    <name type="scientific">Pseudomonas caricapapayae</name>
    <dbReference type="NCBI Taxonomy" id="46678"/>
    <lineage>
        <taxon>Bacteria</taxon>
        <taxon>Pseudomonadati</taxon>
        <taxon>Pseudomonadota</taxon>
        <taxon>Gammaproteobacteria</taxon>
        <taxon>Pseudomonadales</taxon>
        <taxon>Pseudomonadaceae</taxon>
        <taxon>Pseudomonas</taxon>
    </lineage>
</organism>
<reference evidence="1 2" key="1">
    <citation type="submission" date="2018-08" db="EMBL/GenBank/DDBJ databases">
        <title>Recombination of ecologically and evolutionarily significant loci maintains genetic cohesion in the Pseudomonas syringae species complex.</title>
        <authorList>
            <person name="Dillon M."/>
            <person name="Thakur S."/>
            <person name="Almeida R.N.D."/>
            <person name="Weir B.S."/>
            <person name="Guttman D.S."/>
        </authorList>
    </citation>
    <scope>NUCLEOTIDE SEQUENCE [LARGE SCALE GENOMIC DNA]</scope>
    <source>
        <strain evidence="1 2">ICMP 4086</strain>
    </source>
</reference>
<protein>
    <submittedName>
        <fullName evidence="1">Uncharacterized protein</fullName>
    </submittedName>
</protein>
<accession>A0A3M6GVA0</accession>
<name>A0A3M6GVA0_9PSED</name>
<dbReference type="AlphaFoldDB" id="A0A3M6GVA0"/>
<evidence type="ECO:0000313" key="2">
    <source>
        <dbReference type="Proteomes" id="UP000278587"/>
    </source>
</evidence>
<comment type="caution">
    <text evidence="1">The sequence shown here is derived from an EMBL/GenBank/DDBJ whole genome shotgun (WGS) entry which is preliminary data.</text>
</comment>
<evidence type="ECO:0000313" key="1">
    <source>
        <dbReference type="EMBL" id="RMM11929.1"/>
    </source>
</evidence>